<proteinExistence type="predicted"/>
<reference evidence="1 2" key="1">
    <citation type="journal article" date="2019" name="Int. J. Syst. Evol. Microbiol.">
        <title>The Global Catalogue of Microorganisms (GCM) 10K type strain sequencing project: providing services to taxonomists for standard genome sequencing and annotation.</title>
        <authorList>
            <consortium name="The Broad Institute Genomics Platform"/>
            <consortium name="The Broad Institute Genome Sequencing Center for Infectious Disease"/>
            <person name="Wu L."/>
            <person name="Ma J."/>
        </authorList>
    </citation>
    <scope>NUCLEOTIDE SEQUENCE [LARGE SCALE GENOMIC DNA]</scope>
    <source>
        <strain evidence="1 2">CGMCC 1.12563</strain>
    </source>
</reference>
<sequence>MSDSGHFSQGVYQSDGGVEIPDNQYYTEWTVEQLEARYQELAIDAADCVVMHNCDPEKQDWYDELADLFMELAHREDEGRFVDE</sequence>
<dbReference type="AlphaFoldDB" id="A0ABD6B0Y6"/>
<evidence type="ECO:0000313" key="2">
    <source>
        <dbReference type="Proteomes" id="UP001597187"/>
    </source>
</evidence>
<dbReference type="RefSeq" id="WP_250875602.1">
    <property type="nucleotide sequence ID" value="NZ_JALXFV010000009.1"/>
</dbReference>
<evidence type="ECO:0000313" key="1">
    <source>
        <dbReference type="EMBL" id="MFD1515677.1"/>
    </source>
</evidence>
<gene>
    <name evidence="1" type="ORF">ACFSBT_20555</name>
</gene>
<dbReference type="Proteomes" id="UP001597187">
    <property type="component" value="Unassembled WGS sequence"/>
</dbReference>
<accession>A0ABD6B0Y6</accession>
<keyword evidence="2" id="KW-1185">Reference proteome</keyword>
<dbReference type="EMBL" id="JBHUDC010000009">
    <property type="protein sequence ID" value="MFD1515677.1"/>
    <property type="molecule type" value="Genomic_DNA"/>
</dbReference>
<organism evidence="1 2">
    <name type="scientific">Halomarina rubra</name>
    <dbReference type="NCBI Taxonomy" id="2071873"/>
    <lineage>
        <taxon>Archaea</taxon>
        <taxon>Methanobacteriati</taxon>
        <taxon>Methanobacteriota</taxon>
        <taxon>Stenosarchaea group</taxon>
        <taxon>Halobacteria</taxon>
        <taxon>Halobacteriales</taxon>
        <taxon>Natronomonadaceae</taxon>
        <taxon>Halomarina</taxon>
    </lineage>
</organism>
<name>A0ABD6B0Y6_9EURY</name>
<comment type="caution">
    <text evidence="1">The sequence shown here is derived from an EMBL/GenBank/DDBJ whole genome shotgun (WGS) entry which is preliminary data.</text>
</comment>
<protein>
    <submittedName>
        <fullName evidence="1">Uncharacterized protein</fullName>
    </submittedName>
</protein>